<protein>
    <submittedName>
        <fullName evidence="1">Uncharacterized protein</fullName>
    </submittedName>
</protein>
<proteinExistence type="predicted"/>
<evidence type="ECO:0000313" key="2">
    <source>
        <dbReference type="Proteomes" id="UP000316770"/>
    </source>
</evidence>
<dbReference type="Proteomes" id="UP000316770">
    <property type="component" value="Chromosome"/>
</dbReference>
<dbReference type="AlphaFoldDB" id="A0A518ISY5"/>
<dbReference type="EMBL" id="CP036318">
    <property type="protein sequence ID" value="QDV56190.1"/>
    <property type="molecule type" value="Genomic_DNA"/>
</dbReference>
<name>A0A518ISY5_9BACT</name>
<keyword evidence="2" id="KW-1185">Reference proteome</keyword>
<gene>
    <name evidence="1" type="ORF">Mal33_21710</name>
</gene>
<organism evidence="1 2">
    <name type="scientific">Rosistilla oblonga</name>
    <dbReference type="NCBI Taxonomy" id="2527990"/>
    <lineage>
        <taxon>Bacteria</taxon>
        <taxon>Pseudomonadati</taxon>
        <taxon>Planctomycetota</taxon>
        <taxon>Planctomycetia</taxon>
        <taxon>Pirellulales</taxon>
        <taxon>Pirellulaceae</taxon>
        <taxon>Rosistilla</taxon>
    </lineage>
</organism>
<sequence>MVCIPCDSLPSRAVMAMVSAQAFGRSSSLCPLVMMMVNLRSVLLSIAWFSAAILPAVCAADSFDDQLRSVCRVVGTELPLRVVAQRIGDAHGINVWIDRRVDPSTPVSLSAAAGSLQQTLEAIAAKSQLEVGYASPVVILAPQGVAIDTATRILKLRSEMKQLPISAATRLLEPQDLAWDRLSTPAEIAQQIAAAWQVSVVGESLPHDLWDRCKLRGVDAADALVLLAAGFDLAPNYDPQQATFGFDRIEKSAGVALEYPSTKVAASMARELRKIDPDVKLENRGALIRVTGNSAVHHRIRSDRSAAKPKQNGGLADVAPGMRRFTLRIPGMKPAASILQAVCNASGFTLDTSAASSENLKRPVGLEVEDQLATAIIESICTQAGLTVRFDATTAVVADRP</sequence>
<accession>A0A518ISY5</accession>
<evidence type="ECO:0000313" key="1">
    <source>
        <dbReference type="EMBL" id="QDV56190.1"/>
    </source>
</evidence>
<reference evidence="1 2" key="1">
    <citation type="submission" date="2019-02" db="EMBL/GenBank/DDBJ databases">
        <title>Deep-cultivation of Planctomycetes and their phenomic and genomic characterization uncovers novel biology.</title>
        <authorList>
            <person name="Wiegand S."/>
            <person name="Jogler M."/>
            <person name="Boedeker C."/>
            <person name="Pinto D."/>
            <person name="Vollmers J."/>
            <person name="Rivas-Marin E."/>
            <person name="Kohn T."/>
            <person name="Peeters S.H."/>
            <person name="Heuer A."/>
            <person name="Rast P."/>
            <person name="Oberbeckmann S."/>
            <person name="Bunk B."/>
            <person name="Jeske O."/>
            <person name="Meyerdierks A."/>
            <person name="Storesund J.E."/>
            <person name="Kallscheuer N."/>
            <person name="Luecker S."/>
            <person name="Lage O.M."/>
            <person name="Pohl T."/>
            <person name="Merkel B.J."/>
            <person name="Hornburger P."/>
            <person name="Mueller R.-W."/>
            <person name="Bruemmer F."/>
            <person name="Labrenz M."/>
            <person name="Spormann A.M."/>
            <person name="Op den Camp H."/>
            <person name="Overmann J."/>
            <person name="Amann R."/>
            <person name="Jetten M.S.M."/>
            <person name="Mascher T."/>
            <person name="Medema M.H."/>
            <person name="Devos D.P."/>
            <person name="Kaster A.-K."/>
            <person name="Ovreas L."/>
            <person name="Rohde M."/>
            <person name="Galperin M.Y."/>
            <person name="Jogler C."/>
        </authorList>
    </citation>
    <scope>NUCLEOTIDE SEQUENCE [LARGE SCALE GENOMIC DNA]</scope>
    <source>
        <strain evidence="1 2">Mal33</strain>
    </source>
</reference>